<dbReference type="PROSITE" id="PS51627">
    <property type="entry name" value="SAM_MT_TRM11"/>
    <property type="match status" value="1"/>
</dbReference>
<keyword evidence="3 10" id="KW-0820">tRNA-binding</keyword>
<feature type="compositionally biased region" description="Low complexity" evidence="11">
    <location>
        <begin position="481"/>
        <end position="501"/>
    </location>
</feature>
<evidence type="ECO:0000256" key="10">
    <source>
        <dbReference type="PROSITE-ProRule" id="PRU00959"/>
    </source>
</evidence>
<feature type="domain" description="tRNA (guanine(10)-N(2))-methyltransferase TRMT11 N-terminal" evidence="12">
    <location>
        <begin position="3"/>
        <end position="195"/>
    </location>
</feature>
<evidence type="ECO:0000256" key="4">
    <source>
        <dbReference type="ARBA" id="ARBA00022603"/>
    </source>
</evidence>
<dbReference type="PANTHER" id="PTHR13370">
    <property type="entry name" value="RNA METHYLASE-RELATED"/>
    <property type="match status" value="1"/>
</dbReference>
<dbReference type="EMBL" id="JAVFKY010000002">
    <property type="protein sequence ID" value="KAK5581289.1"/>
    <property type="molecule type" value="Genomic_DNA"/>
</dbReference>
<evidence type="ECO:0000256" key="5">
    <source>
        <dbReference type="ARBA" id="ARBA00022679"/>
    </source>
</evidence>
<comment type="subcellular location">
    <subcellularLocation>
        <location evidence="1">Cytoplasm</location>
    </subcellularLocation>
</comment>
<dbReference type="InterPro" id="IPR016691">
    <property type="entry name" value="TRMT11"/>
</dbReference>
<evidence type="ECO:0000256" key="2">
    <source>
        <dbReference type="ARBA" id="ARBA00022490"/>
    </source>
</evidence>
<name>A0AAN7TWQ8_9MYCE</name>
<comment type="similarity">
    <text evidence="10">Belongs to the class I-like SAM-binding methyltransferase superfamily. TRM11 methyltransferase family.</text>
</comment>
<dbReference type="PANTHER" id="PTHR13370:SF3">
    <property type="entry name" value="TRNA (GUANINE(10)-N2)-METHYLTRANSFERASE HOMOLOG"/>
    <property type="match status" value="1"/>
</dbReference>
<evidence type="ECO:0000259" key="12">
    <source>
        <dbReference type="Pfam" id="PF25904"/>
    </source>
</evidence>
<dbReference type="PROSITE" id="PS00092">
    <property type="entry name" value="N6_MTASE"/>
    <property type="match status" value="1"/>
</dbReference>
<dbReference type="GO" id="GO:0008033">
    <property type="term" value="P:tRNA processing"/>
    <property type="evidence" value="ECO:0007669"/>
    <property type="project" value="UniProtKB-UniRule"/>
</dbReference>
<dbReference type="InterPro" id="IPR002052">
    <property type="entry name" value="DNA_methylase_N6_adenine_CS"/>
</dbReference>
<feature type="region of interest" description="Disordered" evidence="11">
    <location>
        <begin position="457"/>
        <end position="501"/>
    </location>
</feature>
<dbReference type="PRINTS" id="PR00507">
    <property type="entry name" value="N12N6MTFRASE"/>
</dbReference>
<keyword evidence="4 10" id="KW-0489">Methyltransferase</keyword>
<dbReference type="InterPro" id="IPR059073">
    <property type="entry name" value="TRMT11_N"/>
</dbReference>
<dbReference type="GO" id="GO:0000049">
    <property type="term" value="F:tRNA binding"/>
    <property type="evidence" value="ECO:0007669"/>
    <property type="project" value="UniProtKB-UniRule"/>
</dbReference>
<evidence type="ECO:0000313" key="13">
    <source>
        <dbReference type="EMBL" id="KAK5581289.1"/>
    </source>
</evidence>
<dbReference type="GO" id="GO:0160102">
    <property type="term" value="F:tRNA (guanine(10)-N2)-methyltransferase activity"/>
    <property type="evidence" value="ECO:0007669"/>
    <property type="project" value="UniProtKB-EC"/>
</dbReference>
<evidence type="ECO:0000256" key="11">
    <source>
        <dbReference type="SAM" id="MobiDB-lite"/>
    </source>
</evidence>
<evidence type="ECO:0000256" key="1">
    <source>
        <dbReference type="ARBA" id="ARBA00004496"/>
    </source>
</evidence>
<keyword evidence="6 10" id="KW-0949">S-adenosyl-L-methionine</keyword>
<dbReference type="Gene3D" id="3.40.50.150">
    <property type="entry name" value="Vaccinia Virus protein VP39"/>
    <property type="match status" value="1"/>
</dbReference>
<dbReference type="GO" id="GO:0005737">
    <property type="term" value="C:cytoplasm"/>
    <property type="evidence" value="ECO:0007669"/>
    <property type="project" value="UniProtKB-SubCell"/>
</dbReference>
<keyword evidence="2" id="KW-0963">Cytoplasm</keyword>
<organism evidence="13 14">
    <name type="scientific">Dictyostelium firmibasis</name>
    <dbReference type="NCBI Taxonomy" id="79012"/>
    <lineage>
        <taxon>Eukaryota</taxon>
        <taxon>Amoebozoa</taxon>
        <taxon>Evosea</taxon>
        <taxon>Eumycetozoa</taxon>
        <taxon>Dictyostelia</taxon>
        <taxon>Dictyosteliales</taxon>
        <taxon>Dictyosteliaceae</taxon>
        <taxon>Dictyostelium</taxon>
    </lineage>
</organism>
<evidence type="ECO:0000256" key="8">
    <source>
        <dbReference type="ARBA" id="ARBA00022884"/>
    </source>
</evidence>
<accession>A0AAN7TWQ8</accession>
<dbReference type="CDD" id="cd02440">
    <property type="entry name" value="AdoMet_MTases"/>
    <property type="match status" value="1"/>
</dbReference>
<feature type="compositionally biased region" description="Basic and acidic residues" evidence="11">
    <location>
        <begin position="457"/>
        <end position="480"/>
    </location>
</feature>
<evidence type="ECO:0000256" key="3">
    <source>
        <dbReference type="ARBA" id="ARBA00022555"/>
    </source>
</evidence>
<evidence type="ECO:0000256" key="6">
    <source>
        <dbReference type="ARBA" id="ARBA00022691"/>
    </source>
</evidence>
<keyword evidence="8 10" id="KW-0694">RNA-binding</keyword>
<sequence>MPKYLINFVQQYPSFRIHELESVARIFNIDVQYNKDDLEFIESLDPEIETPFLYITVNSEDDIKKICSRSVLIKSIYSVWAESTLLEGILDELHNKFDKKFLSNYMVDKTFKIDVESYGSKYNQKEKLEMMFKLKDTPLWDNGKCVMHPTEEQIDKHILWCILTDFGVERQGLVKDFAMLPRKVYFGQKIAKGNRDDIIKYNLSDRKYLGTTSMDPELSLISANMGLVKKGHFVLDPFVGTGSFILVASHFGAQTVGCDIDIKAMRKEEDCNLETNFRDHGLTSQFLGTILCDNSCPPWRWNSMFDSIVTDPPYGIRAGAKRVGYKENRKYVPVPEGLRRDHIPQCIDYSVPDVMADLLELAAKTLVVGGRLVYWLPTTPDYKETDLPRHPCLRLITASCLQILTNRWGRRLVTMEKILEYNHSIHNKSLLVQEDLGQVDPQHKDLRAVVFWRKMGSNEKSKKKEQKKQSVEKHLKEKTKNNNADVKNSNNNNENNTENQE</sequence>
<protein>
    <recommendedName>
        <fullName evidence="9">tRNA (guanine(10)-N(2))-methyltransferase</fullName>
        <ecNumber evidence="9">2.1.1.214</ecNumber>
    </recommendedName>
</protein>
<evidence type="ECO:0000256" key="9">
    <source>
        <dbReference type="ARBA" id="ARBA00066937"/>
    </source>
</evidence>
<dbReference type="InterPro" id="IPR029063">
    <property type="entry name" value="SAM-dependent_MTases_sf"/>
</dbReference>
<keyword evidence="14" id="KW-1185">Reference proteome</keyword>
<dbReference type="AlphaFoldDB" id="A0AAN7TWQ8"/>
<reference evidence="13 14" key="1">
    <citation type="submission" date="2023-11" db="EMBL/GenBank/DDBJ databases">
        <title>Dfirmibasis_genome.</title>
        <authorList>
            <person name="Edelbroek B."/>
            <person name="Kjellin J."/>
            <person name="Jerlstrom-Hultqvist J."/>
            <person name="Soderbom F."/>
        </authorList>
    </citation>
    <scope>NUCLEOTIDE SEQUENCE [LARGE SCALE GENOMIC DNA]</scope>
    <source>
        <strain evidence="13 14">TNS-C-14</strain>
    </source>
</reference>
<evidence type="ECO:0000256" key="7">
    <source>
        <dbReference type="ARBA" id="ARBA00022694"/>
    </source>
</evidence>
<dbReference type="GO" id="GO:0032259">
    <property type="term" value="P:methylation"/>
    <property type="evidence" value="ECO:0007669"/>
    <property type="project" value="UniProtKB-UniRule"/>
</dbReference>
<keyword evidence="5 10" id="KW-0808">Transferase</keyword>
<proteinExistence type="inferred from homology"/>
<evidence type="ECO:0000313" key="14">
    <source>
        <dbReference type="Proteomes" id="UP001344447"/>
    </source>
</evidence>
<comment type="caution">
    <text evidence="13">The sequence shown here is derived from an EMBL/GenBank/DDBJ whole genome shotgun (WGS) entry which is preliminary data.</text>
</comment>
<dbReference type="Pfam" id="PF25904">
    <property type="entry name" value="Tmrp11_N"/>
    <property type="match status" value="1"/>
</dbReference>
<dbReference type="PIRSF" id="PIRSF017259">
    <property type="entry name" value="tRNA_mtfrase_TRM11"/>
    <property type="match status" value="1"/>
</dbReference>
<dbReference type="SUPFAM" id="SSF53335">
    <property type="entry name" value="S-adenosyl-L-methionine-dependent methyltransferases"/>
    <property type="match status" value="1"/>
</dbReference>
<gene>
    <name evidence="13" type="ORF">RB653_001320</name>
</gene>
<keyword evidence="7 10" id="KW-0819">tRNA processing</keyword>
<dbReference type="Proteomes" id="UP001344447">
    <property type="component" value="Unassembled WGS sequence"/>
</dbReference>
<dbReference type="EC" id="2.1.1.214" evidence="9"/>